<organism evidence="5 6">
    <name type="scientific">Dictyobacter arantiisoli</name>
    <dbReference type="NCBI Taxonomy" id="2014874"/>
    <lineage>
        <taxon>Bacteria</taxon>
        <taxon>Bacillati</taxon>
        <taxon>Chloroflexota</taxon>
        <taxon>Ktedonobacteria</taxon>
        <taxon>Ktedonobacterales</taxon>
        <taxon>Dictyobacteraceae</taxon>
        <taxon>Dictyobacter</taxon>
    </lineage>
</organism>
<proteinExistence type="predicted"/>
<evidence type="ECO:0000313" key="5">
    <source>
        <dbReference type="EMBL" id="GCF07623.1"/>
    </source>
</evidence>
<dbReference type="PRINTS" id="PR00035">
    <property type="entry name" value="HTHGNTR"/>
</dbReference>
<evidence type="ECO:0000256" key="2">
    <source>
        <dbReference type="ARBA" id="ARBA00023125"/>
    </source>
</evidence>
<comment type="caution">
    <text evidence="5">The sequence shown here is derived from an EMBL/GenBank/DDBJ whole genome shotgun (WGS) entry which is preliminary data.</text>
</comment>
<dbReference type="SUPFAM" id="SSF46785">
    <property type="entry name" value="Winged helix' DNA-binding domain"/>
    <property type="match status" value="1"/>
</dbReference>
<sequence>MPILERSNPLPLYYQLKEVLKQQIRAGHLAPHTAIPSEPELVTQYHVSRATVRQALTELVHEGLLYRQHGRGTFVCEPRVQQQTISELTSFSEELRRRGQRPGGMLFVSELVRGSQTVREQLRLTDDEQVIRLERLRTADDIPVSYEVNYLPYPRATGVYQRAKETADGSLYGLMASEGLQPYIAEQALKASVASARESELLRVDQDASGLRLFSTAFDETGAPIEYTEAFFPASLYEFRLTLRVTK</sequence>
<dbReference type="Gene3D" id="1.10.10.10">
    <property type="entry name" value="Winged helix-like DNA-binding domain superfamily/Winged helix DNA-binding domain"/>
    <property type="match status" value="1"/>
</dbReference>
<dbReference type="Pfam" id="PF00392">
    <property type="entry name" value="GntR"/>
    <property type="match status" value="1"/>
</dbReference>
<evidence type="ECO:0000313" key="6">
    <source>
        <dbReference type="Proteomes" id="UP000322530"/>
    </source>
</evidence>
<dbReference type="InterPro" id="IPR036388">
    <property type="entry name" value="WH-like_DNA-bd_sf"/>
</dbReference>
<dbReference type="Gene3D" id="3.40.1410.10">
    <property type="entry name" value="Chorismate lyase-like"/>
    <property type="match status" value="1"/>
</dbReference>
<dbReference type="OrthoDB" id="146373at2"/>
<dbReference type="GO" id="GO:0045892">
    <property type="term" value="P:negative regulation of DNA-templated transcription"/>
    <property type="evidence" value="ECO:0007669"/>
    <property type="project" value="TreeGrafter"/>
</dbReference>
<dbReference type="CDD" id="cd07377">
    <property type="entry name" value="WHTH_GntR"/>
    <property type="match status" value="1"/>
</dbReference>
<dbReference type="GO" id="GO:0003677">
    <property type="term" value="F:DNA binding"/>
    <property type="evidence" value="ECO:0007669"/>
    <property type="project" value="UniProtKB-KW"/>
</dbReference>
<dbReference type="EMBL" id="BIXY01000012">
    <property type="protein sequence ID" value="GCF07623.1"/>
    <property type="molecule type" value="Genomic_DNA"/>
</dbReference>
<dbReference type="InterPro" id="IPR036390">
    <property type="entry name" value="WH_DNA-bd_sf"/>
</dbReference>
<dbReference type="PANTHER" id="PTHR44846:SF1">
    <property type="entry name" value="MANNOSYL-D-GLYCERATE TRANSPORT_METABOLISM SYSTEM REPRESSOR MNGR-RELATED"/>
    <property type="match status" value="1"/>
</dbReference>
<name>A0A5A5T9B3_9CHLR</name>
<keyword evidence="6" id="KW-1185">Reference proteome</keyword>
<gene>
    <name evidence="5" type="primary">yvoA</name>
    <name evidence="5" type="ORF">KDI_11870</name>
</gene>
<dbReference type="InterPro" id="IPR050679">
    <property type="entry name" value="Bact_HTH_transcr_reg"/>
</dbReference>
<feature type="domain" description="HTH gntR-type" evidence="4">
    <location>
        <begin position="10"/>
        <end position="78"/>
    </location>
</feature>
<dbReference type="SUPFAM" id="SSF64288">
    <property type="entry name" value="Chorismate lyase-like"/>
    <property type="match status" value="1"/>
</dbReference>
<dbReference type="SMART" id="SM00345">
    <property type="entry name" value="HTH_GNTR"/>
    <property type="match status" value="1"/>
</dbReference>
<dbReference type="AlphaFoldDB" id="A0A5A5T9B3"/>
<reference evidence="5 6" key="1">
    <citation type="submission" date="2019-01" db="EMBL/GenBank/DDBJ databases">
        <title>Draft genome sequence of Dictyobacter sp. Uno17.</title>
        <authorList>
            <person name="Wang C.M."/>
            <person name="Zheng Y."/>
            <person name="Sakai Y."/>
            <person name="Abe K."/>
            <person name="Yokota A."/>
            <person name="Yabe S."/>
        </authorList>
    </citation>
    <scope>NUCLEOTIDE SEQUENCE [LARGE SCALE GENOMIC DNA]</scope>
    <source>
        <strain evidence="5 6">Uno17</strain>
    </source>
</reference>
<dbReference type="SMART" id="SM00866">
    <property type="entry name" value="UTRA"/>
    <property type="match status" value="1"/>
</dbReference>
<dbReference type="InterPro" id="IPR028978">
    <property type="entry name" value="Chorismate_lyase_/UTRA_dom_sf"/>
</dbReference>
<protein>
    <submittedName>
        <fullName evidence="5">HTH-type transcriptional repressor YvoA</fullName>
    </submittedName>
</protein>
<evidence type="ECO:0000256" key="3">
    <source>
        <dbReference type="ARBA" id="ARBA00023163"/>
    </source>
</evidence>
<evidence type="ECO:0000256" key="1">
    <source>
        <dbReference type="ARBA" id="ARBA00023015"/>
    </source>
</evidence>
<keyword evidence="2" id="KW-0238">DNA-binding</keyword>
<dbReference type="PANTHER" id="PTHR44846">
    <property type="entry name" value="MANNOSYL-D-GLYCERATE TRANSPORT/METABOLISM SYSTEM REPRESSOR MNGR-RELATED"/>
    <property type="match status" value="1"/>
</dbReference>
<dbReference type="FunFam" id="1.10.10.10:FF:000079">
    <property type="entry name" value="GntR family transcriptional regulator"/>
    <property type="match status" value="1"/>
</dbReference>
<dbReference type="RefSeq" id="WP_149400636.1">
    <property type="nucleotide sequence ID" value="NZ_BIXY01000012.1"/>
</dbReference>
<dbReference type="Pfam" id="PF07702">
    <property type="entry name" value="UTRA"/>
    <property type="match status" value="1"/>
</dbReference>
<dbReference type="InterPro" id="IPR000524">
    <property type="entry name" value="Tscrpt_reg_HTH_GntR"/>
</dbReference>
<keyword evidence="3" id="KW-0804">Transcription</keyword>
<evidence type="ECO:0000259" key="4">
    <source>
        <dbReference type="PROSITE" id="PS50949"/>
    </source>
</evidence>
<keyword evidence="1" id="KW-0805">Transcription regulation</keyword>
<dbReference type="Proteomes" id="UP000322530">
    <property type="component" value="Unassembled WGS sequence"/>
</dbReference>
<dbReference type="InterPro" id="IPR011663">
    <property type="entry name" value="UTRA"/>
</dbReference>
<dbReference type="GO" id="GO:0003700">
    <property type="term" value="F:DNA-binding transcription factor activity"/>
    <property type="evidence" value="ECO:0007669"/>
    <property type="project" value="InterPro"/>
</dbReference>
<dbReference type="PROSITE" id="PS50949">
    <property type="entry name" value="HTH_GNTR"/>
    <property type="match status" value="1"/>
</dbReference>
<accession>A0A5A5T9B3</accession>